<evidence type="ECO:0008006" key="4">
    <source>
        <dbReference type="Google" id="ProtNLM"/>
    </source>
</evidence>
<dbReference type="RefSeq" id="WP_103941793.1">
    <property type="nucleotide sequence ID" value="NZ_FNVO01000015.1"/>
</dbReference>
<dbReference type="AlphaFoldDB" id="A0A1H6DCI2"/>
<dbReference type="EMBL" id="FNVO01000015">
    <property type="protein sequence ID" value="SEG83031.1"/>
    <property type="molecule type" value="Genomic_DNA"/>
</dbReference>
<dbReference type="Proteomes" id="UP000236723">
    <property type="component" value="Unassembled WGS sequence"/>
</dbReference>
<evidence type="ECO:0000313" key="2">
    <source>
        <dbReference type="EMBL" id="SEG83031.1"/>
    </source>
</evidence>
<feature type="chain" id="PRO_5009295739" description="Alpha amylase inhibitor" evidence="1">
    <location>
        <begin position="42"/>
        <end position="119"/>
    </location>
</feature>
<dbReference type="OrthoDB" id="3483850at2"/>
<keyword evidence="1" id="KW-0732">Signal</keyword>
<evidence type="ECO:0000256" key="1">
    <source>
        <dbReference type="SAM" id="SignalP"/>
    </source>
</evidence>
<name>A0A1H6DCI2_9ACTN</name>
<protein>
    <recommendedName>
        <fullName evidence="4">Alpha amylase inhibitor</fullName>
    </recommendedName>
</protein>
<feature type="signal peptide" evidence="1">
    <location>
        <begin position="1"/>
        <end position="41"/>
    </location>
</feature>
<sequence length="119" mass="12377">MNAEQQDMPARGRWARRAATVLVGGAIAAGGLAALAVPAHAAPTGCTVQYQYPGAKATCTEGDGLYRARATCLSMRMVGQRLVWSEYTRYGSWVAPGPDSASLADCLPGSAKAIGIEYA</sequence>
<gene>
    <name evidence="2" type="ORF">SAMN04489712_115127</name>
</gene>
<accession>A0A1H6DCI2</accession>
<evidence type="ECO:0000313" key="3">
    <source>
        <dbReference type="Proteomes" id="UP000236723"/>
    </source>
</evidence>
<organism evidence="2 3">
    <name type="scientific">Thermomonospora echinospora</name>
    <dbReference type="NCBI Taxonomy" id="1992"/>
    <lineage>
        <taxon>Bacteria</taxon>
        <taxon>Bacillati</taxon>
        <taxon>Actinomycetota</taxon>
        <taxon>Actinomycetes</taxon>
        <taxon>Streptosporangiales</taxon>
        <taxon>Thermomonosporaceae</taxon>
        <taxon>Thermomonospora</taxon>
    </lineage>
</organism>
<proteinExistence type="predicted"/>
<reference evidence="3" key="1">
    <citation type="submission" date="2016-10" db="EMBL/GenBank/DDBJ databases">
        <authorList>
            <person name="Varghese N."/>
            <person name="Submissions S."/>
        </authorList>
    </citation>
    <scope>NUCLEOTIDE SEQUENCE [LARGE SCALE GENOMIC DNA]</scope>
    <source>
        <strain evidence="3">DSM 43163</strain>
    </source>
</reference>
<keyword evidence="3" id="KW-1185">Reference proteome</keyword>